<dbReference type="EMBL" id="CM055095">
    <property type="protein sequence ID" value="KAJ7557959.1"/>
    <property type="molecule type" value="Genomic_DNA"/>
</dbReference>
<comment type="caution">
    <text evidence="1">The sequence shown here is derived from an EMBL/GenBank/DDBJ whole genome shotgun (WGS) entry which is preliminary data.</text>
</comment>
<gene>
    <name evidence="1" type="ORF">O6H91_04G018400</name>
</gene>
<name>A0ACC2DUN8_DIPCM</name>
<reference evidence="2" key="1">
    <citation type="journal article" date="2024" name="Proc. Natl. Acad. Sci. U.S.A.">
        <title>Extraordinary preservation of gene collinearity over three hundred million years revealed in homosporous lycophytes.</title>
        <authorList>
            <person name="Li C."/>
            <person name="Wickell D."/>
            <person name="Kuo L.Y."/>
            <person name="Chen X."/>
            <person name="Nie B."/>
            <person name="Liao X."/>
            <person name="Peng D."/>
            <person name="Ji J."/>
            <person name="Jenkins J."/>
            <person name="Williams M."/>
            <person name="Shu S."/>
            <person name="Plott C."/>
            <person name="Barry K."/>
            <person name="Rajasekar S."/>
            <person name="Grimwood J."/>
            <person name="Han X."/>
            <person name="Sun S."/>
            <person name="Hou Z."/>
            <person name="He W."/>
            <person name="Dai G."/>
            <person name="Sun C."/>
            <person name="Schmutz J."/>
            <person name="Leebens-Mack J.H."/>
            <person name="Li F.W."/>
            <person name="Wang L."/>
        </authorList>
    </citation>
    <scope>NUCLEOTIDE SEQUENCE [LARGE SCALE GENOMIC DNA]</scope>
    <source>
        <strain evidence="2">cv. PW_Plant_1</strain>
    </source>
</reference>
<sequence length="278" mass="29443">MSEFGVGRRLNGKVAFVTGATEDVGLNLALSFANQGCRLVLTGDPAKLAAVTEEIKLSASVRGGSNEVVGIEAVDLDVTAGEQSVDAAVHKAWLVFGHIDVLLNCANYSGSLKSSLETSEGEWMKIFNVNLNGAWLVTKAVTKRMRDSSIGGSIIFVTSIVGTERGLPPGASAYATSMAAVNHLTKTLALDFGKYNIRVNAIARGLSDSDSLYRSMITDTNGKPEKEALPLGRWADVSKDFSSTIVYLAGDSSAFLTGTIIVIDGGQSLVRARMRSYI</sequence>
<protein>
    <submittedName>
        <fullName evidence="1">Uncharacterized protein</fullName>
    </submittedName>
</protein>
<accession>A0ACC2DUN8</accession>
<keyword evidence="2" id="KW-1185">Reference proteome</keyword>
<proteinExistence type="predicted"/>
<organism evidence="1 2">
    <name type="scientific">Diphasiastrum complanatum</name>
    <name type="common">Issler's clubmoss</name>
    <name type="synonym">Lycopodium complanatum</name>
    <dbReference type="NCBI Taxonomy" id="34168"/>
    <lineage>
        <taxon>Eukaryota</taxon>
        <taxon>Viridiplantae</taxon>
        <taxon>Streptophyta</taxon>
        <taxon>Embryophyta</taxon>
        <taxon>Tracheophyta</taxon>
        <taxon>Lycopodiopsida</taxon>
        <taxon>Lycopodiales</taxon>
        <taxon>Lycopodiaceae</taxon>
        <taxon>Lycopodioideae</taxon>
        <taxon>Diphasiastrum</taxon>
    </lineage>
</organism>
<evidence type="ECO:0000313" key="2">
    <source>
        <dbReference type="Proteomes" id="UP001162992"/>
    </source>
</evidence>
<evidence type="ECO:0000313" key="1">
    <source>
        <dbReference type="EMBL" id="KAJ7557959.1"/>
    </source>
</evidence>
<dbReference type="Proteomes" id="UP001162992">
    <property type="component" value="Chromosome 4"/>
</dbReference>